<evidence type="ECO:0000256" key="1">
    <source>
        <dbReference type="ARBA" id="ARBA00001962"/>
    </source>
</evidence>
<organism evidence="3 4">
    <name type="scientific">Marasmius oreades</name>
    <name type="common">fairy-ring Marasmius</name>
    <dbReference type="NCBI Taxonomy" id="181124"/>
    <lineage>
        <taxon>Eukaryota</taxon>
        <taxon>Fungi</taxon>
        <taxon>Dikarya</taxon>
        <taxon>Basidiomycota</taxon>
        <taxon>Agaricomycotina</taxon>
        <taxon>Agaricomycetes</taxon>
        <taxon>Agaricomycetidae</taxon>
        <taxon>Agaricales</taxon>
        <taxon>Marasmiineae</taxon>
        <taxon>Marasmiaceae</taxon>
        <taxon>Marasmius</taxon>
    </lineage>
</organism>
<evidence type="ECO:0000313" key="3">
    <source>
        <dbReference type="EMBL" id="KAG7091126.1"/>
    </source>
</evidence>
<dbReference type="GO" id="GO:0046872">
    <property type="term" value="F:metal ion binding"/>
    <property type="evidence" value="ECO:0007669"/>
    <property type="project" value="UniProtKB-ARBA"/>
</dbReference>
<dbReference type="PANTHER" id="PTHR20883">
    <property type="entry name" value="PHYTANOYL-COA DIOXYGENASE DOMAIN CONTAINING 1"/>
    <property type="match status" value="1"/>
</dbReference>
<name>A0A9P7USG0_9AGAR</name>
<keyword evidence="4" id="KW-1185">Reference proteome</keyword>
<sequence length="283" mass="31873">MVETETKFTISPQQKVSFERDGFLVLPAVSEEVSKNIVQWTYEVKNLPHRSDAWMHYDEISSNGERTLTRTENFADFHQGFNDLFRGKVILDVLKQLGGEEMVLFKEKINYKAPWAGGYRAHLDATSYTHVAKAKHLSILMAVEPATLENGCLEVVAGSHKLADSPNPIPIGHDYCIEDDWSMKQIWTPVPLETGQFLIFGSYLAHRSAANNSANGRAAIYATYNTLSEGGDMHDEYYANRRQHWPPTADRVPGEKYELGARMFAFGSPMLSVDSSGYREMGL</sequence>
<evidence type="ECO:0000256" key="2">
    <source>
        <dbReference type="ARBA" id="ARBA00005830"/>
    </source>
</evidence>
<reference evidence="3" key="1">
    <citation type="journal article" date="2021" name="Genome Biol. Evol.">
        <title>The assembled and annotated genome of the fairy-ring fungus Marasmius oreades.</title>
        <authorList>
            <person name="Hiltunen M."/>
            <person name="Ament-Velasquez S.L."/>
            <person name="Johannesson H."/>
        </authorList>
    </citation>
    <scope>NUCLEOTIDE SEQUENCE</scope>
    <source>
        <strain evidence="3">03SP1</strain>
    </source>
</reference>
<comment type="similarity">
    <text evidence="2">Belongs to the PhyH family.</text>
</comment>
<evidence type="ECO:0000313" key="4">
    <source>
        <dbReference type="Proteomes" id="UP001049176"/>
    </source>
</evidence>
<dbReference type="RefSeq" id="XP_043007596.1">
    <property type="nucleotide sequence ID" value="XM_043155132.1"/>
</dbReference>
<dbReference type="InterPro" id="IPR008775">
    <property type="entry name" value="Phytyl_CoA_dOase-like"/>
</dbReference>
<dbReference type="PANTHER" id="PTHR20883:SF48">
    <property type="entry name" value="ECTOINE DIOXYGENASE"/>
    <property type="match status" value="1"/>
</dbReference>
<comment type="caution">
    <text evidence="3">The sequence shown here is derived from an EMBL/GenBank/DDBJ whole genome shotgun (WGS) entry which is preliminary data.</text>
</comment>
<protein>
    <recommendedName>
        <fullName evidence="5">PhyH-domain-containing protein</fullName>
    </recommendedName>
</protein>
<proteinExistence type="inferred from homology"/>
<dbReference type="KEGG" id="more:E1B28_010180"/>
<dbReference type="Gene3D" id="2.60.120.620">
    <property type="entry name" value="q2cbj1_9rhob like domain"/>
    <property type="match status" value="1"/>
</dbReference>
<dbReference type="SUPFAM" id="SSF51197">
    <property type="entry name" value="Clavaminate synthase-like"/>
    <property type="match status" value="1"/>
</dbReference>
<dbReference type="GeneID" id="66079256"/>
<dbReference type="Pfam" id="PF05721">
    <property type="entry name" value="PhyH"/>
    <property type="match status" value="1"/>
</dbReference>
<comment type="cofactor">
    <cofactor evidence="1">
        <name>Fe cation</name>
        <dbReference type="ChEBI" id="CHEBI:24875"/>
    </cofactor>
</comment>
<evidence type="ECO:0008006" key="5">
    <source>
        <dbReference type="Google" id="ProtNLM"/>
    </source>
</evidence>
<gene>
    <name evidence="3" type="ORF">E1B28_010180</name>
</gene>
<dbReference type="OrthoDB" id="445007at2759"/>
<dbReference type="GO" id="GO:0016491">
    <property type="term" value="F:oxidoreductase activity"/>
    <property type="evidence" value="ECO:0007669"/>
    <property type="project" value="UniProtKB-ARBA"/>
</dbReference>
<dbReference type="Proteomes" id="UP001049176">
    <property type="component" value="Chromosome 6"/>
</dbReference>
<accession>A0A9P7USG0</accession>
<dbReference type="AlphaFoldDB" id="A0A9P7USG0"/>
<dbReference type="EMBL" id="CM032186">
    <property type="protein sequence ID" value="KAG7091126.1"/>
    <property type="molecule type" value="Genomic_DNA"/>
</dbReference>